<dbReference type="InterPro" id="IPR015919">
    <property type="entry name" value="Cadherin-like_sf"/>
</dbReference>
<dbReference type="Proteomes" id="UP000009168">
    <property type="component" value="Unassembled WGS sequence"/>
</dbReference>
<dbReference type="GeneID" id="7832557"/>
<organism evidence="2 3">
    <name type="scientific">Tetrahymena thermophila (strain SB210)</name>
    <dbReference type="NCBI Taxonomy" id="312017"/>
    <lineage>
        <taxon>Eukaryota</taxon>
        <taxon>Sar</taxon>
        <taxon>Alveolata</taxon>
        <taxon>Ciliophora</taxon>
        <taxon>Intramacronucleata</taxon>
        <taxon>Oligohymenophorea</taxon>
        <taxon>Hymenostomatida</taxon>
        <taxon>Tetrahymenina</taxon>
        <taxon>Tetrahymenidae</taxon>
        <taxon>Tetrahymena</taxon>
    </lineage>
</organism>
<accession>I7M0J6</accession>
<dbReference type="SUPFAM" id="SSF49313">
    <property type="entry name" value="Cadherin-like"/>
    <property type="match status" value="1"/>
</dbReference>
<keyword evidence="3" id="KW-1185">Reference proteome</keyword>
<reference evidence="3" key="1">
    <citation type="journal article" date="2006" name="PLoS Biol.">
        <title>Macronuclear genome sequence of the ciliate Tetrahymena thermophila, a model eukaryote.</title>
        <authorList>
            <person name="Eisen J.A."/>
            <person name="Coyne R.S."/>
            <person name="Wu M."/>
            <person name="Wu D."/>
            <person name="Thiagarajan M."/>
            <person name="Wortman J.R."/>
            <person name="Badger J.H."/>
            <person name="Ren Q."/>
            <person name="Amedeo P."/>
            <person name="Jones K.M."/>
            <person name="Tallon L.J."/>
            <person name="Delcher A.L."/>
            <person name="Salzberg S.L."/>
            <person name="Silva J.C."/>
            <person name="Haas B.J."/>
            <person name="Majoros W.H."/>
            <person name="Farzad M."/>
            <person name="Carlton J.M."/>
            <person name="Smith R.K. Jr."/>
            <person name="Garg J."/>
            <person name="Pearlman R.E."/>
            <person name="Karrer K.M."/>
            <person name="Sun L."/>
            <person name="Manning G."/>
            <person name="Elde N.C."/>
            <person name="Turkewitz A.P."/>
            <person name="Asai D.J."/>
            <person name="Wilkes D.E."/>
            <person name="Wang Y."/>
            <person name="Cai H."/>
            <person name="Collins K."/>
            <person name="Stewart B.A."/>
            <person name="Lee S.R."/>
            <person name="Wilamowska K."/>
            <person name="Weinberg Z."/>
            <person name="Ruzzo W.L."/>
            <person name="Wloga D."/>
            <person name="Gaertig J."/>
            <person name="Frankel J."/>
            <person name="Tsao C.-C."/>
            <person name="Gorovsky M.A."/>
            <person name="Keeling P.J."/>
            <person name="Waller R.F."/>
            <person name="Patron N.J."/>
            <person name="Cherry J.M."/>
            <person name="Stover N.A."/>
            <person name="Krieger C.J."/>
            <person name="del Toro C."/>
            <person name="Ryder H.F."/>
            <person name="Williamson S.C."/>
            <person name="Barbeau R.A."/>
            <person name="Hamilton E.P."/>
            <person name="Orias E."/>
        </authorList>
    </citation>
    <scope>NUCLEOTIDE SEQUENCE [LARGE SCALE GENOMIC DNA]</scope>
    <source>
        <strain evidence="3">SB210</strain>
    </source>
</reference>
<dbReference type="RefSeq" id="XP_001007965.3">
    <property type="nucleotide sequence ID" value="XM_001007965.3"/>
</dbReference>
<dbReference type="SUPFAM" id="SSF101908">
    <property type="entry name" value="Putative isomerase YbhE"/>
    <property type="match status" value="1"/>
</dbReference>
<name>I7M0J6_TETTS</name>
<sequence>MNKQVYSSLQVVQVDLNTICQTKKLNYIITLQQSYQNYFFALSDNCGLVLSQLQISTGDYKLIQSYPSIKNVSAIAYNYAQNTLWVADYSFAITIYDASNPQKLQALNQINSFTLSTQTIQFSSDNKQVFFLQSQGNIQIYLMQNLVFIQKFINTNNPASILVLPQYNLLILGGYNLYFYQIQNSSYDPTQPYQFGNSQQIITGDNTPKMYFVDNKYLFTWSTFTGLNHYDISGCIKTQKCDNTSVIMIATQKQLILGFQNIYLTKDTNYFIVFYNFYGIYIYDVSQRSGFAQYYSIQLTGLNTAMGVSEDESFIVLTLDNSLNVYRQIPSNLNIEAPNILNTHQNTLFNQHVQSIRTFWHCIIDDNLNMVISNGANGAWLMNINPINYSIKIVQHLTYPFSNNILDEPHFLSGLKYLALSPGYLIYFYSRSADLSQLTQLSIYTPPMNNAHIGCIRQSKDGNTLFVAGGQVGLIVIDISDINNPKHITAVYYTFPLAPNCQSKGISISNDEKYLYMTYRYLGVVIYDISDFHNPKQVNVVYTLGGEDVFLTDDNLNMVVVETIYGLSFWSLEPDRTKPIKQASLRTQGQAVHMRFLQSCSFILTTSLYQGQLFLIDYRDRTKPQLIQSYQYQGVEITSGDVCVSPDESFSMMIFPYGVVYIPLRNPVVFHTDIIWLQDIPNSSMKKQILMNPVDSISKAQNLQVGMNVILKLSQLYSVNTVTLVNAFYYENQVMKPLPTWISISQKTLSAQISVDKSAIDSSLIQSQVSQQGKGDGIFSQIVIQNKLVFFQLSERISASDFVQSQIGISSSLSTQIFNDCMTYQIILDSGFVNPNYSDNQIQAFLTSSVYTPQIMEQIKYILRQKITNYPVQFNIQNSLFIDIYSQVKVITSYSSSVVVYFFVNSTVAQFVNKNYPAVLTSFSSNFDQIQIQGGIDSVNSVLINGVKISNLTDQSQIQIKIQVSDGVNYDLYKEFVCGDTQIITLNSQTYKNPNLSLQDDFNRKFSQASVQILTKFDYQINSEVFLNKDSSNLVLSALILNNNGTYAPLNNQFWLSYDQNQKVFSGIPSASEYNTVLRLKVVATDGYTTAEDFFEIDINAIPLSYVLTLLFQILGPTLGLLGLWRYSSTFYNITNKSKHETSLVTVNAGEQIIFQIPLIKDEIQIARDIWDKFYKQLSKESFILALTKSKEIYSKNIQHQNIQMKIDQNQYILSKLNQSYQSIKSNSAQEQKTPNRINQQYSFKDCVDENEISFSNNFQAHVLDLTEQGLQNKFTLSQKVDDKSFENSPSSSQKKSLFSVSKANKILRQISQLDKKQVKISKKIQQKYKQQLQRQKAGNESNNSYFTQSGYLNKQYILEQVRIFLTTQKKIKNQEFLSNQLKETNSKLSCCIFGLASVQFAEFDESTKSIIKFLKNVATKNFSPQDWYKQYVFVQPCIELIQTQPFPIIKINEQTLNEALNIFKQEEINQTQKTNSNQFFSIFRPLIEDYLIAYSYGFIFDKFYFIPRPIGECLHMRAHSLKCIEGYVPVTNTSCLSLRKCLGLDYVQKELIDNQKLNSWVNIIDISNNVMILKGLPQNKDVGRYLFKINDFYGYTIKRINIEVKYNEQLDFQFEKNEIIQQNIDFPETDSNIAESFVQDEVQTIITHHYYHTKKNSQNLNTIFQTEKDDLIQ</sequence>
<dbReference type="Gene3D" id="2.130.10.10">
    <property type="entry name" value="YVTN repeat-like/Quinoprotein amine dehydrogenase"/>
    <property type="match status" value="1"/>
</dbReference>
<dbReference type="InterPro" id="IPR015943">
    <property type="entry name" value="WD40/YVTN_repeat-like_dom_sf"/>
</dbReference>
<gene>
    <name evidence="2" type="ORF">TTHERM_00540400</name>
</gene>
<dbReference type="EMBL" id="GG662849">
    <property type="protein sequence ID" value="EAR87720.3"/>
    <property type="molecule type" value="Genomic_DNA"/>
</dbReference>
<proteinExistence type="predicted"/>
<dbReference type="SMART" id="SM00736">
    <property type="entry name" value="CADG"/>
    <property type="match status" value="1"/>
</dbReference>
<evidence type="ECO:0000313" key="3">
    <source>
        <dbReference type="Proteomes" id="UP000009168"/>
    </source>
</evidence>
<dbReference type="InterPro" id="IPR006644">
    <property type="entry name" value="Cadg"/>
</dbReference>
<dbReference type="KEGG" id="tet:TTHERM_00540400"/>
<evidence type="ECO:0000313" key="2">
    <source>
        <dbReference type="EMBL" id="EAR87720.3"/>
    </source>
</evidence>
<protein>
    <recommendedName>
        <fullName evidence="1">Dystroglycan-type cadherin-like domain-containing protein</fullName>
    </recommendedName>
</protein>
<evidence type="ECO:0000259" key="1">
    <source>
        <dbReference type="SMART" id="SM00736"/>
    </source>
</evidence>
<dbReference type="GO" id="GO:0005509">
    <property type="term" value="F:calcium ion binding"/>
    <property type="evidence" value="ECO:0007669"/>
    <property type="project" value="InterPro"/>
</dbReference>
<dbReference type="InterPro" id="IPR013783">
    <property type="entry name" value="Ig-like_fold"/>
</dbReference>
<dbReference type="Gene3D" id="2.60.40.10">
    <property type="entry name" value="Immunoglobulins"/>
    <property type="match status" value="1"/>
</dbReference>
<feature type="domain" description="Dystroglycan-type cadherin-like" evidence="1">
    <location>
        <begin position="991"/>
        <end position="1106"/>
    </location>
</feature>
<dbReference type="GO" id="GO:0016020">
    <property type="term" value="C:membrane"/>
    <property type="evidence" value="ECO:0007669"/>
    <property type="project" value="InterPro"/>
</dbReference>
<dbReference type="SUPFAM" id="SSF82171">
    <property type="entry name" value="DPP6 N-terminal domain-like"/>
    <property type="match status" value="1"/>
</dbReference>
<dbReference type="InParanoid" id="I7M0J6"/>